<name>A0A0A1SIY3_9HYPO</name>
<dbReference type="STRING" id="1531966.A0A0A1SIY3"/>
<proteinExistence type="predicted"/>
<evidence type="ECO:0000313" key="3">
    <source>
        <dbReference type="Proteomes" id="UP000039046"/>
    </source>
</evidence>
<organism evidence="2 3">
    <name type="scientific">[Torrubiella] hemipterigena</name>
    <dbReference type="NCBI Taxonomy" id="1531966"/>
    <lineage>
        <taxon>Eukaryota</taxon>
        <taxon>Fungi</taxon>
        <taxon>Dikarya</taxon>
        <taxon>Ascomycota</taxon>
        <taxon>Pezizomycotina</taxon>
        <taxon>Sordariomycetes</taxon>
        <taxon>Hypocreomycetidae</taxon>
        <taxon>Hypocreales</taxon>
        <taxon>Clavicipitaceae</taxon>
        <taxon>Clavicipitaceae incertae sedis</taxon>
        <taxon>'Torrubiella' clade</taxon>
    </lineage>
</organism>
<dbReference type="SUPFAM" id="SSF81383">
    <property type="entry name" value="F-box domain"/>
    <property type="match status" value="1"/>
</dbReference>
<dbReference type="Gene3D" id="1.20.1280.50">
    <property type="match status" value="1"/>
</dbReference>
<dbReference type="OrthoDB" id="3219396at2759"/>
<protein>
    <recommendedName>
        <fullName evidence="1">F-box domain-containing protein</fullName>
    </recommendedName>
</protein>
<dbReference type="EMBL" id="CDHN01000001">
    <property type="protein sequence ID" value="CEJ80088.1"/>
    <property type="molecule type" value="Genomic_DNA"/>
</dbReference>
<dbReference type="InterPro" id="IPR036047">
    <property type="entry name" value="F-box-like_dom_sf"/>
</dbReference>
<sequence>MTPSISDIDARPWVLDGGHEVHPWPPEARPIPAHLDTLPSEVLLQILDHLDVCDLMSTSRANHHLRALSLSPILHYYRLQRTRLILPPLLTPPHRPRLSDLIDKSIFVTPTSVISKRLARSLVSIRLSRRLASRPSPVTLVQRAVLPPECVPGMTTVHVTPALVATRRSIEKERVKDGLRRWIASKWKGQVQQREENAKQHDELRGVGRVWKLTRFWESVSKGERMPA</sequence>
<dbReference type="PROSITE" id="PS50181">
    <property type="entry name" value="FBOX"/>
    <property type="match status" value="1"/>
</dbReference>
<dbReference type="Proteomes" id="UP000039046">
    <property type="component" value="Unassembled WGS sequence"/>
</dbReference>
<dbReference type="Pfam" id="PF12937">
    <property type="entry name" value="F-box-like"/>
    <property type="match status" value="1"/>
</dbReference>
<dbReference type="AlphaFoldDB" id="A0A0A1SIY3"/>
<evidence type="ECO:0000313" key="2">
    <source>
        <dbReference type="EMBL" id="CEJ80088.1"/>
    </source>
</evidence>
<accession>A0A0A1SIY3</accession>
<dbReference type="InterPro" id="IPR001810">
    <property type="entry name" value="F-box_dom"/>
</dbReference>
<reference evidence="2 3" key="1">
    <citation type="journal article" date="2015" name="Genome Announc.">
        <title>Draft Genome Sequence and Gene Annotation of the Entomopathogenic Fungus Verticillium hemipterigenum.</title>
        <authorList>
            <person name="Horn F."/>
            <person name="Habel A."/>
            <person name="Scharf D.H."/>
            <person name="Dworschak J."/>
            <person name="Brakhage A.A."/>
            <person name="Guthke R."/>
            <person name="Hertweck C."/>
            <person name="Linde J."/>
        </authorList>
    </citation>
    <scope>NUCLEOTIDE SEQUENCE [LARGE SCALE GENOMIC DNA]</scope>
</reference>
<evidence type="ECO:0000259" key="1">
    <source>
        <dbReference type="PROSITE" id="PS50181"/>
    </source>
</evidence>
<dbReference type="Gene3D" id="6.10.140.2040">
    <property type="match status" value="1"/>
</dbReference>
<feature type="domain" description="F-box" evidence="1">
    <location>
        <begin position="32"/>
        <end position="79"/>
    </location>
</feature>
<keyword evidence="3" id="KW-1185">Reference proteome</keyword>
<dbReference type="SMART" id="SM00256">
    <property type="entry name" value="FBOX"/>
    <property type="match status" value="1"/>
</dbReference>
<gene>
    <name evidence="2" type="ORF">VHEMI00293</name>
</gene>
<dbReference type="HOGENOM" id="CLU_105982_0_0_1"/>